<evidence type="ECO:0000256" key="4">
    <source>
        <dbReference type="ARBA" id="ARBA00022842"/>
    </source>
</evidence>
<dbReference type="Pfam" id="PF21917">
    <property type="entry name" value="NMB0537_N"/>
    <property type="match status" value="1"/>
</dbReference>
<dbReference type="CDD" id="cd04590">
    <property type="entry name" value="CBS_pair_CorC_HlyC_assoc"/>
    <property type="match status" value="1"/>
</dbReference>
<evidence type="ECO:0000259" key="10">
    <source>
        <dbReference type="PROSITE" id="PS51371"/>
    </source>
</evidence>
<organism evidence="11 12">
    <name type="scientific">Litorivivens lipolytica</name>
    <dbReference type="NCBI Taxonomy" id="1524264"/>
    <lineage>
        <taxon>Bacteria</taxon>
        <taxon>Pseudomonadati</taxon>
        <taxon>Pseudomonadota</taxon>
        <taxon>Gammaproteobacteria</taxon>
        <taxon>Litorivivens</taxon>
    </lineage>
</organism>
<dbReference type="InterPro" id="IPR016169">
    <property type="entry name" value="FAD-bd_PCMH_sub2"/>
</dbReference>
<evidence type="ECO:0000256" key="9">
    <source>
        <dbReference type="PROSITE-ProRule" id="PRU00703"/>
    </source>
</evidence>
<evidence type="ECO:0000256" key="3">
    <source>
        <dbReference type="ARBA" id="ARBA00022737"/>
    </source>
</evidence>
<comment type="similarity">
    <text evidence="1">Belongs to the UPF0053 family.</text>
</comment>
<evidence type="ECO:0000313" key="11">
    <source>
        <dbReference type="EMBL" id="MBB3046947.1"/>
    </source>
</evidence>
<dbReference type="Pfam" id="PF00571">
    <property type="entry name" value="CBS"/>
    <property type="match status" value="2"/>
</dbReference>
<dbReference type="InterPro" id="IPR044751">
    <property type="entry name" value="Ion_transp-like_CBS"/>
</dbReference>
<feature type="domain" description="CBS" evidence="10">
    <location>
        <begin position="135"/>
        <end position="192"/>
    </location>
</feature>
<dbReference type="GO" id="GO:0005886">
    <property type="term" value="C:plasma membrane"/>
    <property type="evidence" value="ECO:0007669"/>
    <property type="project" value="TreeGrafter"/>
</dbReference>
<dbReference type="AlphaFoldDB" id="A0A7W4W4X8"/>
<evidence type="ECO:0000256" key="8">
    <source>
        <dbReference type="ARBA" id="ARBA00040729"/>
    </source>
</evidence>
<keyword evidence="4" id="KW-0460">Magnesium</keyword>
<evidence type="ECO:0000313" key="12">
    <source>
        <dbReference type="Proteomes" id="UP000537130"/>
    </source>
</evidence>
<evidence type="ECO:0000256" key="7">
    <source>
        <dbReference type="ARBA" id="ARBA00037273"/>
    </source>
</evidence>
<evidence type="ECO:0000256" key="6">
    <source>
        <dbReference type="ARBA" id="ARBA00023285"/>
    </source>
</evidence>
<sequence length="290" mass="32840">MSDDRSGNDSGDKSWIEKIAQAFAGEPRNRDDLVDILRIARQNEVIDSDVLGIIEGAMNVGDMQAREIMVPRPQMVVIKVDQPFNEILSLIIKSAHSRYPVIGESADEVLGILLAKDLLPQLLKSNPEEIDLQSILRPATLVPESKRVNVLLRDFREKRNHMAVVIDEYGGVAGLVTIEDVLEQIVGEIEDEYDEDHDAFIRKIADNDFIVKALTPIEDFNETFKTEFSDEEFDTIGGIILQQLGHLPSRNEVATIERCEFKVINADNRQIHLLRMRLLEEEVEEAELVQ</sequence>
<dbReference type="InterPro" id="IPR036318">
    <property type="entry name" value="FAD-bd_PCMH-like_sf"/>
</dbReference>
<proteinExistence type="inferred from homology"/>
<dbReference type="FunFam" id="3.10.580.10:FF:000002">
    <property type="entry name" value="Magnesium/cobalt efflux protein CorC"/>
    <property type="match status" value="1"/>
</dbReference>
<dbReference type="Gene3D" id="3.10.580.10">
    <property type="entry name" value="CBS-domain"/>
    <property type="match status" value="1"/>
</dbReference>
<dbReference type="Gene3D" id="3.30.465.10">
    <property type="match status" value="1"/>
</dbReference>
<evidence type="ECO:0000256" key="2">
    <source>
        <dbReference type="ARBA" id="ARBA00022448"/>
    </source>
</evidence>
<dbReference type="SMART" id="SM00116">
    <property type="entry name" value="CBS"/>
    <property type="match status" value="2"/>
</dbReference>
<dbReference type="InterPro" id="IPR046342">
    <property type="entry name" value="CBS_dom_sf"/>
</dbReference>
<dbReference type="SUPFAM" id="SSF56176">
    <property type="entry name" value="FAD-binding/transporter-associated domain-like"/>
    <property type="match status" value="1"/>
</dbReference>
<dbReference type="PANTHER" id="PTHR22777:SF27">
    <property type="entry name" value="MAGNESIUM AND COBALT EFFLUX PROTEIN CORC"/>
    <property type="match status" value="1"/>
</dbReference>
<dbReference type="PROSITE" id="PS51371">
    <property type="entry name" value="CBS"/>
    <property type="match status" value="2"/>
</dbReference>
<comment type="function">
    <text evidence="7">Plays a role in the transport of magnesium and cobalt ions.</text>
</comment>
<dbReference type="Proteomes" id="UP000537130">
    <property type="component" value="Unassembled WGS sequence"/>
</dbReference>
<dbReference type="InterPro" id="IPR005170">
    <property type="entry name" value="Transptr-assoc_dom"/>
</dbReference>
<evidence type="ECO:0000256" key="1">
    <source>
        <dbReference type="ARBA" id="ARBA00006337"/>
    </source>
</evidence>
<keyword evidence="6" id="KW-0170">Cobalt</keyword>
<keyword evidence="2" id="KW-0813">Transport</keyword>
<comment type="caution">
    <text evidence="11">The sequence shown here is derived from an EMBL/GenBank/DDBJ whole genome shotgun (WGS) entry which is preliminary data.</text>
</comment>
<protein>
    <recommendedName>
        <fullName evidence="8">Magnesium and cobalt efflux protein CorC</fullName>
    </recommendedName>
</protein>
<dbReference type="Pfam" id="PF03471">
    <property type="entry name" value="CorC_HlyC"/>
    <property type="match status" value="1"/>
</dbReference>
<keyword evidence="12" id="KW-1185">Reference proteome</keyword>
<dbReference type="SUPFAM" id="SSF54631">
    <property type="entry name" value="CBS-domain pair"/>
    <property type="match status" value="1"/>
</dbReference>
<accession>A0A7W4W4X8</accession>
<dbReference type="GO" id="GO:0050660">
    <property type="term" value="F:flavin adenine dinucleotide binding"/>
    <property type="evidence" value="ECO:0007669"/>
    <property type="project" value="InterPro"/>
</dbReference>
<feature type="domain" description="CBS" evidence="10">
    <location>
        <begin position="69"/>
        <end position="128"/>
    </location>
</feature>
<keyword evidence="3" id="KW-0677">Repeat</keyword>
<dbReference type="EMBL" id="JACHWY010000001">
    <property type="protein sequence ID" value="MBB3046947.1"/>
    <property type="molecule type" value="Genomic_DNA"/>
</dbReference>
<gene>
    <name evidence="11" type="ORF">FHR99_001183</name>
</gene>
<reference evidence="11 12" key="1">
    <citation type="submission" date="2020-08" db="EMBL/GenBank/DDBJ databases">
        <title>Genomic Encyclopedia of Type Strains, Phase III (KMG-III): the genomes of soil and plant-associated and newly described type strains.</title>
        <authorList>
            <person name="Whitman W."/>
        </authorList>
    </citation>
    <scope>NUCLEOTIDE SEQUENCE [LARGE SCALE GENOMIC DNA]</scope>
    <source>
        <strain evidence="11 12">CECT 8654</strain>
    </source>
</reference>
<keyword evidence="5 9" id="KW-0129">CBS domain</keyword>
<name>A0A7W4W4X8_9GAMM</name>
<dbReference type="InterPro" id="IPR054115">
    <property type="entry name" value="CorC_N"/>
</dbReference>
<dbReference type="PANTHER" id="PTHR22777">
    <property type="entry name" value="HEMOLYSIN-RELATED"/>
    <property type="match status" value="1"/>
</dbReference>
<evidence type="ECO:0000256" key="5">
    <source>
        <dbReference type="ARBA" id="ARBA00023122"/>
    </source>
</evidence>
<dbReference type="InterPro" id="IPR000644">
    <property type="entry name" value="CBS_dom"/>
</dbReference>
<dbReference type="SMART" id="SM01091">
    <property type="entry name" value="CorC_HlyC"/>
    <property type="match status" value="1"/>
</dbReference>
<dbReference type="RefSeq" id="WP_183409600.1">
    <property type="nucleotide sequence ID" value="NZ_JACHWY010000001.1"/>
</dbReference>